<sequence>MLTHTTTAAPSHATDLHEAIHAAPSAHPHITHAAPEAPHFDEVMARIELGASLPRELREEARDMDWGLFMATYAPEPTLKITHTGTTQKNWMMSEYAFDVDAMPKASPARRTSEVIEANGPVRAITRVLNIHNRYVEILKFHQVELFGQTATFIKVGHSERHFRNAWVAGFGETPEASAAAALSAGAQRIHGNM</sequence>
<evidence type="ECO:0000313" key="1">
    <source>
        <dbReference type="EMBL" id="MCP1388219.1"/>
    </source>
</evidence>
<dbReference type="RefSeq" id="WP_253578498.1">
    <property type="nucleotide sequence ID" value="NZ_JAMFTQ010000011.1"/>
</dbReference>
<dbReference type="Proteomes" id="UP001204000">
    <property type="component" value="Unassembled WGS sequence"/>
</dbReference>
<dbReference type="EMBL" id="JAMFTQ010000011">
    <property type="protein sequence ID" value="MCP1388219.1"/>
    <property type="molecule type" value="Genomic_DNA"/>
</dbReference>
<reference evidence="1" key="1">
    <citation type="submission" date="2022-05" db="EMBL/GenBank/DDBJ databases">
        <title>Corynebacterium sp. TA-R-1 sp. nov., isolated from human feces.</title>
        <authorList>
            <person name="Shamsuzzaman M."/>
            <person name="Dahal R.H."/>
        </authorList>
    </citation>
    <scope>NUCLEOTIDE SEQUENCE</scope>
    <source>
        <strain evidence="1">TA-R-1</strain>
    </source>
</reference>
<organism evidence="1 2">
    <name type="scientific">Corynebacterium stercoris</name>
    <dbReference type="NCBI Taxonomy" id="2943490"/>
    <lineage>
        <taxon>Bacteria</taxon>
        <taxon>Bacillati</taxon>
        <taxon>Actinomycetota</taxon>
        <taxon>Actinomycetes</taxon>
        <taxon>Mycobacteriales</taxon>
        <taxon>Corynebacteriaceae</taxon>
        <taxon>Corynebacterium</taxon>
    </lineage>
</organism>
<accession>A0ABT1G2H2</accession>
<name>A0ABT1G2H2_9CORY</name>
<protein>
    <submittedName>
        <fullName evidence="1">Acetyl-CoA acetyltransferase</fullName>
    </submittedName>
</protein>
<keyword evidence="2" id="KW-1185">Reference proteome</keyword>
<evidence type="ECO:0000313" key="2">
    <source>
        <dbReference type="Proteomes" id="UP001204000"/>
    </source>
</evidence>
<gene>
    <name evidence="1" type="ORF">M5J20_08490</name>
</gene>
<comment type="caution">
    <text evidence="1">The sequence shown here is derived from an EMBL/GenBank/DDBJ whole genome shotgun (WGS) entry which is preliminary data.</text>
</comment>
<proteinExistence type="predicted"/>